<dbReference type="OrthoDB" id="1634914at2759"/>
<sequence length="81" mass="8966">MGTSFSDSSAKTNIVTCNFQQAVTVILIVSDMNSMCFVASWYGGQKICATNYRWIASLNLAFSMEAPKRTAAQMWMPLLDT</sequence>
<evidence type="ECO:0000313" key="2">
    <source>
        <dbReference type="Proteomes" id="UP000325315"/>
    </source>
</evidence>
<dbReference type="EMBL" id="SMMG02000010">
    <property type="protein sequence ID" value="KAA3459469.1"/>
    <property type="molecule type" value="Genomic_DNA"/>
</dbReference>
<dbReference type="Proteomes" id="UP000325315">
    <property type="component" value="Unassembled WGS sequence"/>
</dbReference>
<dbReference type="AlphaFoldDB" id="A0A5B6UNX6"/>
<accession>A0A5B6UNX6</accession>
<evidence type="ECO:0000313" key="1">
    <source>
        <dbReference type="EMBL" id="KAA3459469.1"/>
    </source>
</evidence>
<name>A0A5B6UNX6_9ROSI</name>
<protein>
    <submittedName>
        <fullName evidence="1">Uncharacterized protein</fullName>
    </submittedName>
</protein>
<keyword evidence="2" id="KW-1185">Reference proteome</keyword>
<gene>
    <name evidence="1" type="ORF">EPI10_013960</name>
</gene>
<reference evidence="1" key="1">
    <citation type="submission" date="2019-08" db="EMBL/GenBank/DDBJ databases">
        <authorList>
            <person name="Liu F."/>
        </authorList>
    </citation>
    <scope>NUCLEOTIDE SEQUENCE [LARGE SCALE GENOMIC DNA]</scope>
    <source>
        <strain evidence="1">PA1801</strain>
        <tissue evidence="1">Leaf</tissue>
    </source>
</reference>
<proteinExistence type="predicted"/>
<organism evidence="1 2">
    <name type="scientific">Gossypium australe</name>
    <dbReference type="NCBI Taxonomy" id="47621"/>
    <lineage>
        <taxon>Eukaryota</taxon>
        <taxon>Viridiplantae</taxon>
        <taxon>Streptophyta</taxon>
        <taxon>Embryophyta</taxon>
        <taxon>Tracheophyta</taxon>
        <taxon>Spermatophyta</taxon>
        <taxon>Magnoliopsida</taxon>
        <taxon>eudicotyledons</taxon>
        <taxon>Gunneridae</taxon>
        <taxon>Pentapetalae</taxon>
        <taxon>rosids</taxon>
        <taxon>malvids</taxon>
        <taxon>Malvales</taxon>
        <taxon>Malvaceae</taxon>
        <taxon>Malvoideae</taxon>
        <taxon>Gossypium</taxon>
    </lineage>
</organism>
<comment type="caution">
    <text evidence="1">The sequence shown here is derived from an EMBL/GenBank/DDBJ whole genome shotgun (WGS) entry which is preliminary data.</text>
</comment>